<feature type="transmembrane region" description="Helical" evidence="1">
    <location>
        <begin position="107"/>
        <end position="131"/>
    </location>
</feature>
<keyword evidence="1" id="KW-1133">Transmembrane helix</keyword>
<gene>
    <name evidence="2" type="ORF">ACFPOF_21430</name>
</gene>
<feature type="transmembrane region" description="Helical" evidence="1">
    <location>
        <begin position="12"/>
        <end position="33"/>
    </location>
</feature>
<accession>A0ABW0HZM6</accession>
<proteinExistence type="predicted"/>
<protein>
    <recommendedName>
        <fullName evidence="4">ABC transporter permease</fullName>
    </recommendedName>
</protein>
<reference evidence="3" key="1">
    <citation type="journal article" date="2019" name="Int. J. Syst. Evol. Microbiol.">
        <title>The Global Catalogue of Microorganisms (GCM) 10K type strain sequencing project: providing services to taxonomists for standard genome sequencing and annotation.</title>
        <authorList>
            <consortium name="The Broad Institute Genomics Platform"/>
            <consortium name="The Broad Institute Genome Sequencing Center for Infectious Disease"/>
            <person name="Wu L."/>
            <person name="Ma J."/>
        </authorList>
    </citation>
    <scope>NUCLEOTIDE SEQUENCE [LARGE SCALE GENOMIC DNA]</scope>
    <source>
        <strain evidence="3">CGMCC 1.18575</strain>
    </source>
</reference>
<feature type="transmembrane region" description="Helical" evidence="1">
    <location>
        <begin position="229"/>
        <end position="248"/>
    </location>
</feature>
<keyword evidence="1" id="KW-0812">Transmembrane</keyword>
<dbReference type="RefSeq" id="WP_378136441.1">
    <property type="nucleotide sequence ID" value="NZ_JBHSMI010000029.1"/>
</dbReference>
<feature type="transmembrane region" description="Helical" evidence="1">
    <location>
        <begin position="53"/>
        <end position="76"/>
    </location>
</feature>
<feature type="transmembrane region" description="Helical" evidence="1">
    <location>
        <begin position="170"/>
        <end position="189"/>
    </location>
</feature>
<keyword evidence="1" id="KW-0472">Membrane</keyword>
<evidence type="ECO:0000313" key="3">
    <source>
        <dbReference type="Proteomes" id="UP001596113"/>
    </source>
</evidence>
<evidence type="ECO:0008006" key="4">
    <source>
        <dbReference type="Google" id="ProtNLM"/>
    </source>
</evidence>
<name>A0ABW0HZM6_9BACL</name>
<evidence type="ECO:0000256" key="1">
    <source>
        <dbReference type="SAM" id="Phobius"/>
    </source>
</evidence>
<comment type="caution">
    <text evidence="2">The sequence shown here is derived from an EMBL/GenBank/DDBJ whole genome shotgun (WGS) entry which is preliminary data.</text>
</comment>
<dbReference type="EMBL" id="JBHSMI010000029">
    <property type="protein sequence ID" value="MFC5405312.1"/>
    <property type="molecule type" value="Genomic_DNA"/>
</dbReference>
<feature type="transmembrane region" description="Helical" evidence="1">
    <location>
        <begin position="196"/>
        <end position="217"/>
    </location>
</feature>
<sequence>MKGLYRLANIEFVRWMPFAGPLLIASFVIPIWMLRSAASDYNMFANHPRYEDLYAASGCGLLLLFLLALLCLYFLITIYSGYWGSKSVYTYLTLPIRRESLYWSKMLVFATYLLLFIGVQLLVISLGYAIFAAKAHVYLEGRYAMNNGLFLAFARSDEFRLLAPYSFSRVLSSVGLLTVLMTGIYYGALCERSRTYWGFAAIGVAALFAYRILVYRLNESAHLFEPRHLYPSSMLMLALTGFFIWHSIRIVKNGNIA</sequence>
<dbReference type="Proteomes" id="UP001596113">
    <property type="component" value="Unassembled WGS sequence"/>
</dbReference>
<organism evidence="2 3">
    <name type="scientific">Cohnella soli</name>
    <dbReference type="NCBI Taxonomy" id="425005"/>
    <lineage>
        <taxon>Bacteria</taxon>
        <taxon>Bacillati</taxon>
        <taxon>Bacillota</taxon>
        <taxon>Bacilli</taxon>
        <taxon>Bacillales</taxon>
        <taxon>Paenibacillaceae</taxon>
        <taxon>Cohnella</taxon>
    </lineage>
</organism>
<evidence type="ECO:0000313" key="2">
    <source>
        <dbReference type="EMBL" id="MFC5405312.1"/>
    </source>
</evidence>
<keyword evidence="3" id="KW-1185">Reference proteome</keyword>